<evidence type="ECO:0000313" key="12">
    <source>
        <dbReference type="Proteomes" id="UP000050413"/>
    </source>
</evidence>
<keyword evidence="2" id="KW-0813">Transport</keyword>
<dbReference type="OrthoDB" id="7984363at2"/>
<dbReference type="AlphaFoldDB" id="A0A0P7YHH4"/>
<dbReference type="RefSeq" id="WP_072245653.1">
    <property type="nucleotide sequence ID" value="NZ_FBYC01000004.1"/>
</dbReference>
<feature type="transmembrane region" description="Helical" evidence="9">
    <location>
        <begin position="240"/>
        <end position="270"/>
    </location>
</feature>
<dbReference type="Pfam" id="PF04143">
    <property type="entry name" value="Sulf_transp"/>
    <property type="match status" value="1"/>
</dbReference>
<evidence type="ECO:0000313" key="13">
    <source>
        <dbReference type="Proteomes" id="UP000182045"/>
    </source>
</evidence>
<dbReference type="GO" id="GO:0005886">
    <property type="term" value="C:plasma membrane"/>
    <property type="evidence" value="ECO:0007669"/>
    <property type="project" value="UniProtKB-SubCell"/>
</dbReference>
<organism evidence="11 12">
    <name type="scientific">Roseibaca calidilacus</name>
    <dbReference type="NCBI Taxonomy" id="1666912"/>
    <lineage>
        <taxon>Bacteria</taxon>
        <taxon>Pseudomonadati</taxon>
        <taxon>Pseudomonadota</taxon>
        <taxon>Alphaproteobacteria</taxon>
        <taxon>Rhodobacterales</taxon>
        <taxon>Paracoccaceae</taxon>
        <taxon>Roseinatronobacter</taxon>
    </lineage>
</organism>
<evidence type="ECO:0000256" key="3">
    <source>
        <dbReference type="ARBA" id="ARBA00022475"/>
    </source>
</evidence>
<keyword evidence="4" id="KW-0997">Cell inner membrane</keyword>
<feature type="transmembrane region" description="Helical" evidence="9">
    <location>
        <begin position="168"/>
        <end position="186"/>
    </location>
</feature>
<dbReference type="EMBL" id="LJSG01000020">
    <property type="protein sequence ID" value="KPP89808.1"/>
    <property type="molecule type" value="Genomic_DNA"/>
</dbReference>
<evidence type="ECO:0000256" key="2">
    <source>
        <dbReference type="ARBA" id="ARBA00022448"/>
    </source>
</evidence>
<evidence type="ECO:0000313" key="10">
    <source>
        <dbReference type="EMBL" id="CUX80794.1"/>
    </source>
</evidence>
<proteinExistence type="inferred from homology"/>
<keyword evidence="7 9" id="KW-0472">Membrane</keyword>
<dbReference type="PANTHER" id="PTHR30574:SF1">
    <property type="entry name" value="SULPHUR TRANSPORT DOMAIN-CONTAINING PROTEIN"/>
    <property type="match status" value="1"/>
</dbReference>
<accession>A0A0P7YHH4</accession>
<reference evidence="11 12" key="1">
    <citation type="submission" date="2015-09" db="EMBL/GenBank/DDBJ databases">
        <title>Identification and resolution of microdiversity through metagenomic sequencing of parallel consortia.</title>
        <authorList>
            <person name="Nelson W.C."/>
            <person name="Romine M.F."/>
            <person name="Lindemann S.R."/>
        </authorList>
    </citation>
    <scope>NUCLEOTIDE SEQUENCE [LARGE SCALE GENOMIC DNA]</scope>
    <source>
        <strain evidence="11">HL-91</strain>
    </source>
</reference>
<feature type="transmembrane region" description="Helical" evidence="9">
    <location>
        <begin position="86"/>
        <end position="111"/>
    </location>
</feature>
<comment type="similarity">
    <text evidence="8">Belongs to the TsuA/YedE (TC 9.B.102) family.</text>
</comment>
<dbReference type="Proteomes" id="UP000050413">
    <property type="component" value="Unassembled WGS sequence"/>
</dbReference>
<feature type="transmembrane region" description="Helical" evidence="9">
    <location>
        <begin position="6"/>
        <end position="27"/>
    </location>
</feature>
<dbReference type="STRING" id="1666912.Ga0058931_1345"/>
<name>A0A0P7YHH4_9RHOB</name>
<feature type="transmembrane region" description="Helical" evidence="9">
    <location>
        <begin position="291"/>
        <end position="313"/>
    </location>
</feature>
<evidence type="ECO:0000256" key="6">
    <source>
        <dbReference type="ARBA" id="ARBA00022989"/>
    </source>
</evidence>
<comment type="caution">
    <text evidence="11">The sequence shown here is derived from an EMBL/GenBank/DDBJ whole genome shotgun (WGS) entry which is preliminary data.</text>
</comment>
<evidence type="ECO:0000313" key="11">
    <source>
        <dbReference type="EMBL" id="KPP89808.1"/>
    </source>
</evidence>
<keyword evidence="6 9" id="KW-1133">Transmembrane helix</keyword>
<protein>
    <submittedName>
        <fullName evidence="11">Putative transporter component</fullName>
    </submittedName>
</protein>
<reference evidence="10 13" key="2">
    <citation type="submission" date="2016-01" db="EMBL/GenBank/DDBJ databases">
        <authorList>
            <person name="Varghese N."/>
        </authorList>
    </citation>
    <scope>NUCLEOTIDE SEQUENCE [LARGE SCALE GENOMIC DNA]</scope>
    <source>
        <strain evidence="10 13">HL-91</strain>
    </source>
</reference>
<dbReference type="Proteomes" id="UP000182045">
    <property type="component" value="Unassembled WGS sequence"/>
</dbReference>
<feature type="transmembrane region" description="Helical" evidence="9">
    <location>
        <begin position="319"/>
        <end position="338"/>
    </location>
</feature>
<dbReference type="PANTHER" id="PTHR30574">
    <property type="entry name" value="INNER MEMBRANE PROTEIN YEDE"/>
    <property type="match status" value="1"/>
</dbReference>
<keyword evidence="5 9" id="KW-0812">Transmembrane</keyword>
<feature type="transmembrane region" description="Helical" evidence="9">
    <location>
        <begin position="48"/>
        <end position="74"/>
    </location>
</feature>
<comment type="subcellular location">
    <subcellularLocation>
        <location evidence="1">Cell inner membrane</location>
        <topology evidence="1">Multi-pass membrane protein</topology>
    </subcellularLocation>
</comment>
<sequence>MWDLPAPVLAGSAGLLIGIILGVAARMGDFCTLGAIESAAYGGDQRRARLWGVVLGVAILTLFGAEALGFALISQSPYHQIAFNPFAAIFGGLLFGYGMALAGNCGFGALVRLGGGDLRSFLIVMIMAIAGFITLAGPLSPLRVALFPEVETTVPQGFAHAFARMTDLPPLLFAAPIGLGLIWVAVRHPDLRHNRATIGWSVVVGLTIAGAFIATSWLYRATLDAVPVEGFTFTVPLGRAILYLMTASAGGLNFAVGSVVGVVLGAALAAAWRRRFRWEACEDPRELGRQVAGASMMGVGGVIAMGCSVGQGASAMATLSYSAPVVFLSIVVGALIGLRQLLRGFQSV</sequence>
<dbReference type="PATRIC" id="fig|1666912.4.peg.126"/>
<evidence type="ECO:0000256" key="8">
    <source>
        <dbReference type="ARBA" id="ARBA00035655"/>
    </source>
</evidence>
<evidence type="ECO:0000256" key="5">
    <source>
        <dbReference type="ARBA" id="ARBA00022692"/>
    </source>
</evidence>
<gene>
    <name evidence="10" type="ORF">Ga0058931_1345</name>
    <name evidence="11" type="ORF">HLUCCA05_06525</name>
</gene>
<evidence type="ECO:0000256" key="7">
    <source>
        <dbReference type="ARBA" id="ARBA00023136"/>
    </source>
</evidence>
<feature type="transmembrane region" description="Helical" evidence="9">
    <location>
        <begin position="118"/>
        <end position="139"/>
    </location>
</feature>
<evidence type="ECO:0000256" key="1">
    <source>
        <dbReference type="ARBA" id="ARBA00004429"/>
    </source>
</evidence>
<evidence type="ECO:0000256" key="9">
    <source>
        <dbReference type="SAM" id="Phobius"/>
    </source>
</evidence>
<keyword evidence="3" id="KW-1003">Cell membrane</keyword>
<keyword evidence="13" id="KW-1185">Reference proteome</keyword>
<evidence type="ECO:0000256" key="4">
    <source>
        <dbReference type="ARBA" id="ARBA00022519"/>
    </source>
</evidence>
<dbReference type="EMBL" id="FBYC01000004">
    <property type="protein sequence ID" value="CUX80794.1"/>
    <property type="molecule type" value="Genomic_DNA"/>
</dbReference>
<dbReference type="InterPro" id="IPR007272">
    <property type="entry name" value="Sulf_transp_TsuA/YedE"/>
</dbReference>
<feature type="transmembrane region" description="Helical" evidence="9">
    <location>
        <begin position="198"/>
        <end position="220"/>
    </location>
</feature>